<accession>A0A212R204</accession>
<dbReference type="InterPro" id="IPR051783">
    <property type="entry name" value="NAD(P)-dependent_oxidoreduct"/>
</dbReference>
<feature type="domain" description="NAD-dependent epimerase/dehydratase" evidence="1">
    <location>
        <begin position="4"/>
        <end position="220"/>
    </location>
</feature>
<protein>
    <submittedName>
        <fullName evidence="2">Dihydroflavonol-4-reductase</fullName>
    </submittedName>
</protein>
<dbReference type="Gene3D" id="3.40.50.720">
    <property type="entry name" value="NAD(P)-binding Rossmann-like Domain"/>
    <property type="match status" value="1"/>
</dbReference>
<dbReference type="InParanoid" id="A0A212R204"/>
<evidence type="ECO:0000313" key="2">
    <source>
        <dbReference type="EMBL" id="SNB65901.1"/>
    </source>
</evidence>
<dbReference type="GO" id="GO:0005737">
    <property type="term" value="C:cytoplasm"/>
    <property type="evidence" value="ECO:0007669"/>
    <property type="project" value="TreeGrafter"/>
</dbReference>
<evidence type="ECO:0000313" key="3">
    <source>
        <dbReference type="Proteomes" id="UP000197025"/>
    </source>
</evidence>
<dbReference type="Pfam" id="PF01370">
    <property type="entry name" value="Epimerase"/>
    <property type="match status" value="1"/>
</dbReference>
<dbReference type="PANTHER" id="PTHR48079:SF6">
    <property type="entry name" value="NAD(P)-BINDING DOMAIN-CONTAINING PROTEIN-RELATED"/>
    <property type="match status" value="1"/>
</dbReference>
<dbReference type="EMBL" id="FYEK01000028">
    <property type="protein sequence ID" value="SNB65901.1"/>
    <property type="molecule type" value="Genomic_DNA"/>
</dbReference>
<sequence>MTTLVTGGTGYVGGALVRALRRRGERVRVLARKTSRTEDLVRLGVEIVTGDILDQASVEQALDGCDTLYHVAAIYEFWTPDKALLKRTAVEGTRNVLAAAQAKGIRRVIYTSTSFTIGEPRGQVGNEETPHRGYFVHTYEEAKYRAEQVAQDFARQGLPVVILNPAGIFGPGPLKSVGDLMLRAVTGRQPMLFRGRVSYVYIDDVVQGHLLAAEKGRPGERHILSAYNVDTADFLRETCRLAGVKPPPVGPLFVGRVVANLQELAARLTGRPPDLPRDVVSMLAHGTWVDGSKAERELGLRYTPLEEAIARTLDYYWQQGWLTNKPACLQEGVAARLEIQSGGRQR</sequence>
<keyword evidence="3" id="KW-1185">Reference proteome</keyword>
<organism evidence="2 3">
    <name type="scientific">Thermoflexus hugenholtzii JAD2</name>
    <dbReference type="NCBI Taxonomy" id="877466"/>
    <lineage>
        <taxon>Bacteria</taxon>
        <taxon>Bacillati</taxon>
        <taxon>Chloroflexota</taxon>
        <taxon>Thermoflexia</taxon>
        <taxon>Thermoflexales</taxon>
        <taxon>Thermoflexaceae</taxon>
        <taxon>Thermoflexus</taxon>
    </lineage>
</organism>
<proteinExistence type="predicted"/>
<dbReference type="SUPFAM" id="SSF51735">
    <property type="entry name" value="NAD(P)-binding Rossmann-fold domains"/>
    <property type="match status" value="1"/>
</dbReference>
<dbReference type="GO" id="GO:0004029">
    <property type="term" value="F:aldehyde dehydrogenase (NAD+) activity"/>
    <property type="evidence" value="ECO:0007669"/>
    <property type="project" value="TreeGrafter"/>
</dbReference>
<dbReference type="InterPro" id="IPR001509">
    <property type="entry name" value="Epimerase_deHydtase"/>
</dbReference>
<name>A0A212R204_9CHLR</name>
<dbReference type="InterPro" id="IPR036291">
    <property type="entry name" value="NAD(P)-bd_dom_sf"/>
</dbReference>
<dbReference type="PANTHER" id="PTHR48079">
    <property type="entry name" value="PROTEIN YEEZ"/>
    <property type="match status" value="1"/>
</dbReference>
<gene>
    <name evidence="2" type="ORF">SAMN02746019_00000200</name>
</gene>
<dbReference type="Proteomes" id="UP000197025">
    <property type="component" value="Unassembled WGS sequence"/>
</dbReference>
<dbReference type="AlphaFoldDB" id="A0A212R204"/>
<evidence type="ECO:0000259" key="1">
    <source>
        <dbReference type="Pfam" id="PF01370"/>
    </source>
</evidence>
<reference evidence="3" key="1">
    <citation type="submission" date="2017-06" db="EMBL/GenBank/DDBJ databases">
        <authorList>
            <person name="Varghese N."/>
            <person name="Submissions S."/>
        </authorList>
    </citation>
    <scope>NUCLEOTIDE SEQUENCE [LARGE SCALE GENOMIC DNA]</scope>
    <source>
        <strain evidence="3">JAD2</strain>
    </source>
</reference>